<dbReference type="SUPFAM" id="SSF101307">
    <property type="entry name" value="YutG-like"/>
    <property type="match status" value="1"/>
</dbReference>
<dbReference type="RefSeq" id="WP_036715992.1">
    <property type="nucleotide sequence ID" value="NZ_JRKS01000001.1"/>
</dbReference>
<evidence type="ECO:0000313" key="4">
    <source>
        <dbReference type="EMBL" id="KGJ09715.1"/>
    </source>
</evidence>
<dbReference type="GO" id="GO:0008962">
    <property type="term" value="F:phosphatidylglycerophosphatase activity"/>
    <property type="evidence" value="ECO:0007669"/>
    <property type="project" value="UniProtKB-EC"/>
</dbReference>
<dbReference type="GO" id="GO:0006655">
    <property type="term" value="P:phosphatidylglycerol biosynthetic process"/>
    <property type="evidence" value="ECO:0007669"/>
    <property type="project" value="UniProtKB-UniPathway"/>
</dbReference>
<dbReference type="CDD" id="cd06971">
    <property type="entry name" value="PgpA"/>
    <property type="match status" value="1"/>
</dbReference>
<keyword evidence="1 2" id="KW-0472">Membrane</keyword>
<dbReference type="EMBL" id="JRKS01000001">
    <property type="protein sequence ID" value="KGJ09715.1"/>
    <property type="molecule type" value="Genomic_DNA"/>
</dbReference>
<keyword evidence="1 2" id="KW-0812">Transmembrane</keyword>
<dbReference type="Proteomes" id="UP000029917">
    <property type="component" value="Unassembled WGS sequence"/>
</dbReference>
<organism evidence="4 5">
    <name type="scientific">Paracoccus sphaerophysae</name>
    <dbReference type="NCBI Taxonomy" id="690417"/>
    <lineage>
        <taxon>Bacteria</taxon>
        <taxon>Pseudomonadati</taxon>
        <taxon>Pseudomonadota</taxon>
        <taxon>Alphaproteobacteria</taxon>
        <taxon>Rhodobacterales</taxon>
        <taxon>Paracoccaceae</taxon>
        <taxon>Paracoccus</taxon>
    </lineage>
</organism>
<evidence type="ECO:0000256" key="2">
    <source>
        <dbReference type="SAM" id="Phobius"/>
    </source>
</evidence>
<dbReference type="UniPathway" id="UPA00084">
    <property type="reaction ID" value="UER00504"/>
</dbReference>
<dbReference type="AlphaFoldDB" id="A0A099FG33"/>
<dbReference type="PANTHER" id="PTHR36305">
    <property type="entry name" value="PHOSPHATIDYLGLYCEROPHOSPHATASE A"/>
    <property type="match status" value="1"/>
</dbReference>
<comment type="catalytic activity">
    <reaction evidence="1">
        <text>a 1,2-diacyl-sn-glycero-3-phospho-(1'-sn-glycero-3'-phosphate) + H2O = a 1,2-diacyl-sn-glycero-3-phospho-(1'-sn-glycerol) + phosphate</text>
        <dbReference type="Rhea" id="RHEA:33751"/>
        <dbReference type="ChEBI" id="CHEBI:15377"/>
        <dbReference type="ChEBI" id="CHEBI:43474"/>
        <dbReference type="ChEBI" id="CHEBI:60110"/>
        <dbReference type="ChEBI" id="CHEBI:64716"/>
        <dbReference type="EC" id="3.1.3.27"/>
    </reaction>
</comment>
<dbReference type="GO" id="GO:0009395">
    <property type="term" value="P:phospholipid catabolic process"/>
    <property type="evidence" value="ECO:0007669"/>
    <property type="project" value="UniProtKB-KW"/>
</dbReference>
<feature type="transmembrane region" description="Helical" evidence="2">
    <location>
        <begin position="38"/>
        <end position="57"/>
    </location>
</feature>
<protein>
    <recommendedName>
        <fullName evidence="1">Phosphatidylglycerophosphatase A</fullName>
        <ecNumber evidence="1">3.1.3.27</ecNumber>
    </recommendedName>
    <alternativeName>
        <fullName evidence="1">Phosphatidylglycerolphosphate phosphatase A</fullName>
    </alternativeName>
</protein>
<feature type="transmembrane region" description="Helical" evidence="2">
    <location>
        <begin position="77"/>
        <end position="94"/>
    </location>
</feature>
<dbReference type="PANTHER" id="PTHR36305:SF1">
    <property type="entry name" value="PHOSPHATIDYLGLYCEROPHOSPHATASE A"/>
    <property type="match status" value="1"/>
</dbReference>
<comment type="caution">
    <text evidence="4">The sequence shown here is derived from an EMBL/GenBank/DDBJ whole genome shotgun (WGS) entry which is preliminary data.</text>
</comment>
<reference evidence="4 5" key="1">
    <citation type="submission" date="2014-09" db="EMBL/GenBank/DDBJ databases">
        <authorList>
            <person name="McGinnis J.M."/>
            <person name="Wolfgang W.J."/>
        </authorList>
    </citation>
    <scope>NUCLEOTIDE SEQUENCE [LARGE SCALE GENOMIC DNA]</scope>
    <source>
        <strain evidence="4 5">HAMBI 3106</strain>
    </source>
</reference>
<keyword evidence="5" id="KW-1185">Reference proteome</keyword>
<feature type="domain" description="YutG/PgpA" evidence="3">
    <location>
        <begin position="4"/>
        <end position="154"/>
    </location>
</feature>
<dbReference type="PIRSF" id="PIRSF006162">
    <property type="entry name" value="PgpA"/>
    <property type="match status" value="1"/>
</dbReference>
<keyword evidence="1" id="KW-0460">Magnesium</keyword>
<keyword evidence="1" id="KW-1003">Cell membrane</keyword>
<keyword evidence="1" id="KW-0479">Metal-binding</keyword>
<evidence type="ECO:0000256" key="1">
    <source>
        <dbReference type="PIRNR" id="PIRNR006162"/>
    </source>
</evidence>
<evidence type="ECO:0000313" key="5">
    <source>
        <dbReference type="Proteomes" id="UP000029917"/>
    </source>
</evidence>
<comment type="subcellular location">
    <subcellularLocation>
        <location evidence="1">Cell inner membrane</location>
        <topology evidence="1">Multi-pass membrane protein</topology>
    </subcellularLocation>
</comment>
<dbReference type="OrthoDB" id="9804091at2"/>
<accession>A0A099FG33</accession>
<keyword evidence="1" id="KW-0442">Lipid degradation</keyword>
<sequence>MDRLIATGFGLGYLRPASGTWASAATILLGYALHRIGHFPLVALATVAAILAGFWSVRRWTAGMADKDRSEIVIDEVTGQLIALCATSAGFWFAGLPSDVVPWPGLVVPFVLFRLFDIWKPWIIGRADRRADAAGVMLDDIWAGVFAAVCSVVAAGISHGLM</sequence>
<keyword evidence="1" id="KW-1208">Phospholipid metabolism</keyword>
<proteinExistence type="predicted"/>
<dbReference type="GO" id="GO:0005886">
    <property type="term" value="C:plasma membrane"/>
    <property type="evidence" value="ECO:0007669"/>
    <property type="project" value="UniProtKB-SubCell"/>
</dbReference>
<dbReference type="InterPro" id="IPR026037">
    <property type="entry name" value="PgpA"/>
</dbReference>
<comment type="cofactor">
    <cofactor evidence="1">
        <name>Mg(2+)</name>
        <dbReference type="ChEBI" id="CHEBI:18420"/>
    </cofactor>
</comment>
<dbReference type="GO" id="GO:0046872">
    <property type="term" value="F:metal ion binding"/>
    <property type="evidence" value="ECO:0007669"/>
    <property type="project" value="UniProtKB-KW"/>
</dbReference>
<dbReference type="InterPro" id="IPR036681">
    <property type="entry name" value="PgpA-like_sf"/>
</dbReference>
<gene>
    <name evidence="4" type="ORF">IC63_00795</name>
</gene>
<dbReference type="InterPro" id="IPR007686">
    <property type="entry name" value="YutG/PgpA"/>
</dbReference>
<name>A0A099FG33_9RHOB</name>
<keyword evidence="2" id="KW-1133">Transmembrane helix</keyword>
<reference evidence="4 5" key="2">
    <citation type="submission" date="2014-10" db="EMBL/GenBank/DDBJ databases">
        <title>Paracoccus sanguinis sp. nov., isolated from clinical specimens of New York State patients.</title>
        <authorList>
            <person name="Mingle L.A."/>
            <person name="Cole J.A."/>
            <person name="Lapierre P."/>
            <person name="Musser K.A."/>
        </authorList>
    </citation>
    <scope>NUCLEOTIDE SEQUENCE [LARGE SCALE GENOMIC DNA]</scope>
    <source>
        <strain evidence="4 5">HAMBI 3106</strain>
    </source>
</reference>
<keyword evidence="1" id="KW-0997">Cell inner membrane</keyword>
<keyword evidence="1" id="KW-0443">Lipid metabolism</keyword>
<dbReference type="EC" id="3.1.3.27" evidence="1"/>
<feature type="transmembrane region" description="Helical" evidence="2">
    <location>
        <begin position="140"/>
        <end position="161"/>
    </location>
</feature>
<dbReference type="Pfam" id="PF04608">
    <property type="entry name" value="PgpA"/>
    <property type="match status" value="1"/>
</dbReference>
<dbReference type="STRING" id="690417.IC63_00795"/>
<keyword evidence="1" id="KW-0595">Phospholipid degradation</keyword>
<comment type="function">
    <text evidence="1">Lipid phosphatase which dephosphorylates phosphatidylglycerophosphate (PGP) to phosphatidylglycerol (PG).</text>
</comment>
<comment type="pathway">
    <text evidence="1">Phospholipid metabolism; phosphatidylglycerol biosynthesis; phosphatidylglycerol from CDP-diacylglycerol: step 2/2.</text>
</comment>
<keyword evidence="1" id="KW-0378">Hydrolase</keyword>
<evidence type="ECO:0000259" key="3">
    <source>
        <dbReference type="Pfam" id="PF04608"/>
    </source>
</evidence>